<reference evidence="12" key="1">
    <citation type="submission" date="2017-04" db="EMBL/GenBank/DDBJ databases">
        <authorList>
            <person name="Varghese N."/>
            <person name="Submissions S."/>
        </authorList>
    </citation>
    <scope>NUCLEOTIDE SEQUENCE [LARGE SCALE GENOMIC DNA]</scope>
    <source>
        <strain evidence="12">N3/975</strain>
    </source>
</reference>
<dbReference type="Pfam" id="PF23540">
    <property type="entry name" value="DesK_N"/>
    <property type="match status" value="1"/>
</dbReference>
<evidence type="ECO:0000313" key="12">
    <source>
        <dbReference type="Proteomes" id="UP000192940"/>
    </source>
</evidence>
<evidence type="ECO:0000256" key="1">
    <source>
        <dbReference type="ARBA" id="ARBA00000085"/>
    </source>
</evidence>
<keyword evidence="5" id="KW-0902">Two-component regulatory system</keyword>
<dbReference type="Pfam" id="PF02518">
    <property type="entry name" value="HATPase_c"/>
    <property type="match status" value="1"/>
</dbReference>
<dbReference type="InterPro" id="IPR011712">
    <property type="entry name" value="Sig_transdc_His_kin_sub3_dim/P"/>
</dbReference>
<keyword evidence="4 11" id="KW-0418">Kinase</keyword>
<dbReference type="InterPro" id="IPR050482">
    <property type="entry name" value="Sensor_HK_TwoCompSys"/>
</dbReference>
<accession>A0A1X7HT03</accession>
<evidence type="ECO:0000259" key="9">
    <source>
        <dbReference type="Pfam" id="PF07730"/>
    </source>
</evidence>
<dbReference type="CDD" id="cd16917">
    <property type="entry name" value="HATPase_UhpB-NarQ-NarX-like"/>
    <property type="match status" value="1"/>
</dbReference>
<keyword evidence="3" id="KW-0808">Transferase</keyword>
<feature type="transmembrane region" description="Helical" evidence="7">
    <location>
        <begin position="15"/>
        <end position="34"/>
    </location>
</feature>
<keyword evidence="6" id="KW-0175">Coiled coil</keyword>
<proteinExistence type="predicted"/>
<feature type="domain" description="Histidine kinase/HSP90-like ATPase" evidence="8">
    <location>
        <begin position="283"/>
        <end position="371"/>
    </location>
</feature>
<evidence type="ECO:0000256" key="4">
    <source>
        <dbReference type="ARBA" id="ARBA00022777"/>
    </source>
</evidence>
<dbReference type="PANTHER" id="PTHR24421">
    <property type="entry name" value="NITRATE/NITRITE SENSOR PROTEIN NARX-RELATED"/>
    <property type="match status" value="1"/>
</dbReference>
<comment type="catalytic activity">
    <reaction evidence="1">
        <text>ATP + protein L-histidine = ADP + protein N-phospho-L-histidine.</text>
        <dbReference type="EC" id="2.7.13.3"/>
    </reaction>
</comment>
<feature type="transmembrane region" description="Helical" evidence="7">
    <location>
        <begin position="70"/>
        <end position="96"/>
    </location>
</feature>
<gene>
    <name evidence="11" type="ORF">SAMN05661091_5809</name>
</gene>
<keyword evidence="7" id="KW-0812">Transmembrane</keyword>
<dbReference type="Gene3D" id="1.20.5.1930">
    <property type="match status" value="1"/>
</dbReference>
<protein>
    <recommendedName>
        <fullName evidence="2">histidine kinase</fullName>
        <ecNumber evidence="2">2.7.13.3</ecNumber>
    </recommendedName>
</protein>
<feature type="coiled-coil region" evidence="6">
    <location>
        <begin position="202"/>
        <end position="234"/>
    </location>
</feature>
<sequence>MKPIKFQVFPRQLGFFPYLFLFYLSLPIYQLATFETGLKLYIGYMMVGLFLVTYRQLYFAEGKGSFLPWLMLQMLIIFIFCMGYSTSYLFMGFFSANFIGWYSDKRKFMTAYILFVLVETVPLIYHMNQIWNPGLLYTLPFMIIMMLSPFGIRSMNRRQKLERELAQANEQIRNLIKGEERMRIARDLHDTLGHTLSLITLKSQLVEKLVDVNAEQARLEAREIQNTSRAALRQVRELVSDMRTATLTEEMKEARIILQSADIELTHEGNPRYEGIPDTVHNILSLCLREAVTNVVKHSGASCCHLSFGQSESEWMLSVKDNGIGVPSGTDGQATREKNGLKGMSERLALIGGTMKIIAEEGTLLTVRVPIVIKNRKECEAG</sequence>
<evidence type="ECO:0000256" key="7">
    <source>
        <dbReference type="SAM" id="Phobius"/>
    </source>
</evidence>
<name>A0A1X7HT03_9BACL</name>
<dbReference type="InterPro" id="IPR003594">
    <property type="entry name" value="HATPase_dom"/>
</dbReference>
<feature type="domain" description="DesK/YvfT N-terminal" evidence="10">
    <location>
        <begin position="6"/>
        <end position="148"/>
    </location>
</feature>
<feature type="transmembrane region" description="Helical" evidence="7">
    <location>
        <begin position="108"/>
        <end position="128"/>
    </location>
</feature>
<dbReference type="Proteomes" id="UP000192940">
    <property type="component" value="Chromosome I"/>
</dbReference>
<evidence type="ECO:0000313" key="11">
    <source>
        <dbReference type="EMBL" id="SMF92409.1"/>
    </source>
</evidence>
<dbReference type="InterPro" id="IPR056374">
    <property type="entry name" value="DesK/YvfT_N"/>
</dbReference>
<evidence type="ECO:0000259" key="8">
    <source>
        <dbReference type="Pfam" id="PF02518"/>
    </source>
</evidence>
<feature type="domain" description="Signal transduction histidine kinase subgroup 3 dimerisation and phosphoacceptor" evidence="9">
    <location>
        <begin position="180"/>
        <end position="246"/>
    </location>
</feature>
<keyword evidence="7" id="KW-1133">Transmembrane helix</keyword>
<dbReference type="RefSeq" id="WP_208916496.1">
    <property type="nucleotide sequence ID" value="NZ_LT840184.1"/>
</dbReference>
<evidence type="ECO:0000256" key="3">
    <source>
        <dbReference type="ARBA" id="ARBA00022679"/>
    </source>
</evidence>
<evidence type="ECO:0000259" key="10">
    <source>
        <dbReference type="Pfam" id="PF23540"/>
    </source>
</evidence>
<dbReference type="SUPFAM" id="SSF55874">
    <property type="entry name" value="ATPase domain of HSP90 chaperone/DNA topoisomerase II/histidine kinase"/>
    <property type="match status" value="1"/>
</dbReference>
<dbReference type="GO" id="GO:0000155">
    <property type="term" value="F:phosphorelay sensor kinase activity"/>
    <property type="evidence" value="ECO:0007669"/>
    <property type="project" value="InterPro"/>
</dbReference>
<dbReference type="EC" id="2.7.13.3" evidence="2"/>
<dbReference type="Gene3D" id="3.30.565.10">
    <property type="entry name" value="Histidine kinase-like ATPase, C-terminal domain"/>
    <property type="match status" value="1"/>
</dbReference>
<keyword evidence="12" id="KW-1185">Reference proteome</keyword>
<dbReference type="GO" id="GO:0016020">
    <property type="term" value="C:membrane"/>
    <property type="evidence" value="ECO:0007669"/>
    <property type="project" value="InterPro"/>
</dbReference>
<dbReference type="GO" id="GO:0046983">
    <property type="term" value="F:protein dimerization activity"/>
    <property type="evidence" value="ECO:0007669"/>
    <property type="project" value="InterPro"/>
</dbReference>
<evidence type="ECO:0000256" key="2">
    <source>
        <dbReference type="ARBA" id="ARBA00012438"/>
    </source>
</evidence>
<dbReference type="EMBL" id="LT840184">
    <property type="protein sequence ID" value="SMF92409.1"/>
    <property type="molecule type" value="Genomic_DNA"/>
</dbReference>
<evidence type="ECO:0000256" key="6">
    <source>
        <dbReference type="SAM" id="Coils"/>
    </source>
</evidence>
<organism evidence="11 12">
    <name type="scientific">Paenibacillus uliginis N3/975</name>
    <dbReference type="NCBI Taxonomy" id="1313296"/>
    <lineage>
        <taxon>Bacteria</taxon>
        <taxon>Bacillati</taxon>
        <taxon>Bacillota</taxon>
        <taxon>Bacilli</taxon>
        <taxon>Bacillales</taxon>
        <taxon>Paenibacillaceae</taxon>
        <taxon>Paenibacillus</taxon>
    </lineage>
</organism>
<keyword evidence="7" id="KW-0472">Membrane</keyword>
<dbReference type="STRING" id="1313296.SAMN05661091_5809"/>
<evidence type="ECO:0000256" key="5">
    <source>
        <dbReference type="ARBA" id="ARBA00023012"/>
    </source>
</evidence>
<feature type="transmembrane region" description="Helical" evidence="7">
    <location>
        <begin position="41"/>
        <end position="58"/>
    </location>
</feature>
<dbReference type="PANTHER" id="PTHR24421:SF63">
    <property type="entry name" value="SENSOR HISTIDINE KINASE DESK"/>
    <property type="match status" value="1"/>
</dbReference>
<dbReference type="InterPro" id="IPR036890">
    <property type="entry name" value="HATPase_C_sf"/>
</dbReference>
<feature type="transmembrane region" description="Helical" evidence="7">
    <location>
        <begin position="134"/>
        <end position="152"/>
    </location>
</feature>
<dbReference type="Pfam" id="PF07730">
    <property type="entry name" value="HisKA_3"/>
    <property type="match status" value="1"/>
</dbReference>
<feature type="coiled-coil region" evidence="6">
    <location>
        <begin position="151"/>
        <end position="178"/>
    </location>
</feature>
<dbReference type="AlphaFoldDB" id="A0A1X7HT03"/>